<dbReference type="RefSeq" id="WP_235432329.1">
    <property type="nucleotide sequence ID" value="NZ_HF570958.1"/>
</dbReference>
<comment type="caution">
    <text evidence="5">The sequence shown here is derived from an EMBL/GenBank/DDBJ whole genome shotgun (WGS) entry which is preliminary data.</text>
</comment>
<evidence type="ECO:0000256" key="3">
    <source>
        <dbReference type="SAM" id="MobiDB-lite"/>
    </source>
</evidence>
<keyword evidence="1 2" id="KW-0238">DNA-binding</keyword>
<protein>
    <submittedName>
        <fullName evidence="5">Putative transcriptional regulator</fullName>
    </submittedName>
</protein>
<dbReference type="Gene3D" id="1.10.357.10">
    <property type="entry name" value="Tetracycline Repressor, domain 2"/>
    <property type="match status" value="1"/>
</dbReference>
<dbReference type="PANTHER" id="PTHR30055">
    <property type="entry name" value="HTH-TYPE TRANSCRIPTIONAL REGULATOR RUTR"/>
    <property type="match status" value="1"/>
</dbReference>
<dbReference type="Proteomes" id="UP000035721">
    <property type="component" value="Unassembled WGS sequence"/>
</dbReference>
<dbReference type="PANTHER" id="PTHR30055:SF200">
    <property type="entry name" value="HTH-TYPE TRANSCRIPTIONAL REPRESSOR BDCR"/>
    <property type="match status" value="1"/>
</dbReference>
<dbReference type="PROSITE" id="PS50977">
    <property type="entry name" value="HTH_TETR_2"/>
    <property type="match status" value="1"/>
</dbReference>
<feature type="DNA-binding region" description="H-T-H motif" evidence="2">
    <location>
        <begin position="36"/>
        <end position="55"/>
    </location>
</feature>
<dbReference type="STRING" id="1194083.BN12_430009"/>
<evidence type="ECO:0000256" key="2">
    <source>
        <dbReference type="PROSITE-ProRule" id="PRU00335"/>
    </source>
</evidence>
<dbReference type="InterPro" id="IPR050109">
    <property type="entry name" value="HTH-type_TetR-like_transc_reg"/>
</dbReference>
<name>A0A077M5H9_9MICO</name>
<dbReference type="EMBL" id="CAJB01000368">
    <property type="protein sequence ID" value="CCH79419.1"/>
    <property type="molecule type" value="Genomic_DNA"/>
</dbReference>
<gene>
    <name evidence="5" type="ORF">BN12_430009</name>
</gene>
<dbReference type="InterPro" id="IPR001647">
    <property type="entry name" value="HTH_TetR"/>
</dbReference>
<dbReference type="GO" id="GO:0000976">
    <property type="term" value="F:transcription cis-regulatory region binding"/>
    <property type="evidence" value="ECO:0007669"/>
    <property type="project" value="TreeGrafter"/>
</dbReference>
<evidence type="ECO:0000259" key="4">
    <source>
        <dbReference type="PROSITE" id="PS50977"/>
    </source>
</evidence>
<dbReference type="InterPro" id="IPR009057">
    <property type="entry name" value="Homeodomain-like_sf"/>
</dbReference>
<feature type="domain" description="HTH tetR-type" evidence="4">
    <location>
        <begin position="13"/>
        <end position="73"/>
    </location>
</feature>
<feature type="region of interest" description="Disordered" evidence="3">
    <location>
        <begin position="202"/>
        <end position="224"/>
    </location>
</feature>
<accession>A0A077M5H9</accession>
<dbReference type="InterPro" id="IPR036271">
    <property type="entry name" value="Tet_transcr_reg_TetR-rel_C_sf"/>
</dbReference>
<sequence length="224" mass="24447">MTTQHINDTMTDPTNRTRLREAATSAFAENGFHATTTRDIAAAAGMSPAALYIHHRSKQDLLHVISRDGHQEVLQLVRDASASSGGPEDRLAEVIRALAAYHAENHTIARTVNYEIHSLSPAQQAEIGGLRTAVLREVQAVVEDGVEAGVFDAPDPELTTLVLLSLCVDISRWYEQDRPWSPGELSDYASVVALNAVRPRSGQRIDAATRQPSTRSASERMATR</sequence>
<dbReference type="SUPFAM" id="SSF46689">
    <property type="entry name" value="Homeodomain-like"/>
    <property type="match status" value="1"/>
</dbReference>
<evidence type="ECO:0000313" key="5">
    <source>
        <dbReference type="EMBL" id="CCH79419.1"/>
    </source>
</evidence>
<reference evidence="5 6" key="1">
    <citation type="journal article" date="2013" name="ISME J.">
        <title>A metabolic model for members of the genus Tetrasphaera involved in enhanced biological phosphorus removal.</title>
        <authorList>
            <person name="Kristiansen R."/>
            <person name="Nguyen H.T.T."/>
            <person name="Saunders A.M."/>
            <person name="Nielsen J.L."/>
            <person name="Wimmer R."/>
            <person name="Le V.Q."/>
            <person name="McIlroy S.J."/>
            <person name="Petrovski S."/>
            <person name="Seviour R.J."/>
            <person name="Calteau A."/>
            <person name="Nielsen K.L."/>
            <person name="Nielsen P.H."/>
        </authorList>
    </citation>
    <scope>NUCLEOTIDE SEQUENCE [LARGE SCALE GENOMIC DNA]</scope>
    <source>
        <strain evidence="5 6">T1-X7</strain>
    </source>
</reference>
<dbReference type="AlphaFoldDB" id="A0A077M5H9"/>
<dbReference type="InterPro" id="IPR041490">
    <property type="entry name" value="KstR2_TetR_C"/>
</dbReference>
<dbReference type="PRINTS" id="PR00455">
    <property type="entry name" value="HTHTETR"/>
</dbReference>
<dbReference type="Pfam" id="PF00440">
    <property type="entry name" value="TetR_N"/>
    <property type="match status" value="1"/>
</dbReference>
<dbReference type="SUPFAM" id="SSF48498">
    <property type="entry name" value="Tetracyclin repressor-like, C-terminal domain"/>
    <property type="match status" value="1"/>
</dbReference>
<keyword evidence="6" id="KW-1185">Reference proteome</keyword>
<evidence type="ECO:0000256" key="1">
    <source>
        <dbReference type="ARBA" id="ARBA00023125"/>
    </source>
</evidence>
<organism evidence="5 6">
    <name type="scientific">Nostocoides japonicum T1-X7</name>
    <dbReference type="NCBI Taxonomy" id="1194083"/>
    <lineage>
        <taxon>Bacteria</taxon>
        <taxon>Bacillati</taxon>
        <taxon>Actinomycetota</taxon>
        <taxon>Actinomycetes</taxon>
        <taxon>Micrococcales</taxon>
        <taxon>Intrasporangiaceae</taxon>
        <taxon>Nostocoides</taxon>
    </lineage>
</organism>
<proteinExistence type="predicted"/>
<dbReference type="GO" id="GO:0003700">
    <property type="term" value="F:DNA-binding transcription factor activity"/>
    <property type="evidence" value="ECO:0007669"/>
    <property type="project" value="TreeGrafter"/>
</dbReference>
<evidence type="ECO:0000313" key="6">
    <source>
        <dbReference type="Proteomes" id="UP000035721"/>
    </source>
</evidence>
<dbReference type="Pfam" id="PF17932">
    <property type="entry name" value="TetR_C_24"/>
    <property type="match status" value="1"/>
</dbReference>